<name>A0ABV9DZK1_9ACTN</name>
<evidence type="ECO:0000313" key="1">
    <source>
        <dbReference type="EMBL" id="MFC4564217.1"/>
    </source>
</evidence>
<keyword evidence="2" id="KW-1185">Reference proteome</keyword>
<accession>A0ABV9DZK1</accession>
<evidence type="ECO:0000313" key="2">
    <source>
        <dbReference type="Proteomes" id="UP001595923"/>
    </source>
</evidence>
<dbReference type="RefSeq" id="WP_378577123.1">
    <property type="nucleotide sequence ID" value="NZ_JBHSFQ010000022.1"/>
</dbReference>
<organism evidence="1 2">
    <name type="scientific">Nocardiopsis mangrovi</name>
    <dbReference type="NCBI Taxonomy" id="1179818"/>
    <lineage>
        <taxon>Bacteria</taxon>
        <taxon>Bacillati</taxon>
        <taxon>Actinomycetota</taxon>
        <taxon>Actinomycetes</taxon>
        <taxon>Streptosporangiales</taxon>
        <taxon>Nocardiopsidaceae</taxon>
        <taxon>Nocardiopsis</taxon>
    </lineage>
</organism>
<dbReference type="EMBL" id="JBHSFQ010000022">
    <property type="protein sequence ID" value="MFC4564217.1"/>
    <property type="molecule type" value="Genomic_DNA"/>
</dbReference>
<proteinExistence type="predicted"/>
<comment type="caution">
    <text evidence="1">The sequence shown here is derived from an EMBL/GenBank/DDBJ whole genome shotgun (WGS) entry which is preliminary data.</text>
</comment>
<gene>
    <name evidence="1" type="ORF">ACFO4E_20340</name>
</gene>
<reference evidence="2" key="1">
    <citation type="journal article" date="2019" name="Int. J. Syst. Evol. Microbiol.">
        <title>The Global Catalogue of Microorganisms (GCM) 10K type strain sequencing project: providing services to taxonomists for standard genome sequencing and annotation.</title>
        <authorList>
            <consortium name="The Broad Institute Genomics Platform"/>
            <consortium name="The Broad Institute Genome Sequencing Center for Infectious Disease"/>
            <person name="Wu L."/>
            <person name="Ma J."/>
        </authorList>
    </citation>
    <scope>NUCLEOTIDE SEQUENCE [LARGE SCALE GENOMIC DNA]</scope>
    <source>
        <strain evidence="2">XZYJ18</strain>
    </source>
</reference>
<dbReference type="Proteomes" id="UP001595923">
    <property type="component" value="Unassembled WGS sequence"/>
</dbReference>
<protein>
    <submittedName>
        <fullName evidence="1">Uncharacterized protein</fullName>
    </submittedName>
</protein>
<sequence length="49" mass="4963">MTVSAVTSARIITAAQRMSWILDTEGRAVRSAPLLAADPVPGSGDAGPP</sequence>